<organism evidence="3 4">
    <name type="scientific">Marasmius tenuissimus</name>
    <dbReference type="NCBI Taxonomy" id="585030"/>
    <lineage>
        <taxon>Eukaryota</taxon>
        <taxon>Fungi</taxon>
        <taxon>Dikarya</taxon>
        <taxon>Basidiomycota</taxon>
        <taxon>Agaricomycotina</taxon>
        <taxon>Agaricomycetes</taxon>
        <taxon>Agaricomycetidae</taxon>
        <taxon>Agaricales</taxon>
        <taxon>Marasmiineae</taxon>
        <taxon>Marasmiaceae</taxon>
        <taxon>Marasmius</taxon>
    </lineage>
</organism>
<protein>
    <recommendedName>
        <fullName evidence="2">Nephrocystin 3-like N-terminal domain-containing protein</fullName>
    </recommendedName>
</protein>
<evidence type="ECO:0000313" key="3">
    <source>
        <dbReference type="EMBL" id="KAL0062389.1"/>
    </source>
</evidence>
<evidence type="ECO:0000259" key="2">
    <source>
        <dbReference type="Pfam" id="PF24883"/>
    </source>
</evidence>
<dbReference type="Gene3D" id="3.40.50.300">
    <property type="entry name" value="P-loop containing nucleotide triphosphate hydrolases"/>
    <property type="match status" value="1"/>
</dbReference>
<dbReference type="PANTHER" id="PTHR10039">
    <property type="entry name" value="AMELOGENIN"/>
    <property type="match status" value="1"/>
</dbReference>
<feature type="domain" description="Nephrocystin 3-like N-terminal" evidence="2">
    <location>
        <begin position="82"/>
        <end position="256"/>
    </location>
</feature>
<dbReference type="InterPro" id="IPR056884">
    <property type="entry name" value="NPHP3-like_N"/>
</dbReference>
<gene>
    <name evidence="3" type="ORF">AAF712_010735</name>
</gene>
<keyword evidence="1" id="KW-0677">Repeat</keyword>
<dbReference type="PANTHER" id="PTHR10039:SF17">
    <property type="entry name" value="FUNGAL STAND N-TERMINAL GOODBYE DOMAIN-CONTAINING PROTEIN-RELATED"/>
    <property type="match status" value="1"/>
</dbReference>
<sequence>MNTRLPRSVVNVSESAINNHGDGSVNYQHCNINHNYNDSSAPPGSGIRSLANYMAPRALHSSDTRNARTACIEGTRVGIVKKLTSWVQDPSKKHRVCWVTGGAGVGKSAIAQTICEMFRRKSQLAASFFFSRNDTSRSTLDRFFPTLAHQLATTPEFQTAGLSSFIDGAVHQTPNVLQGTNLEGQFQSLVSQPCAQIDAKKWKTLPKLIVIDGLDECMGGSGTTSASHAQEILLSIINNATSTSSPFPLQFMVFSRPESAIRDFFQAVPSSHEPVDMRDFRAGADRDIKNYLDKQFNDIIRTHLGILVKDVWPGEKATSQLVHKADGHFIYVVTVMKYITSNNPSPADLRERLSIVLHTEETTSHPDLSDLDQLYHTILRRFRNGDLHTQLLLPLLQLVITPVNKQAGYPEHLNHPRHHLMAALLKINFRQCSGLLSQLHSVLHIPDDPHNADISVLHASFSDFLGDGHRSHEFHVQPLQKDSCLDRICCCLLLILGQQLHQHQSHERMDPEHWRLELLSLTSWNIVEIFFRSAKERSNIIDNNYTPSEELLSAVINFDLYAYSNMMLDRFVLFSLKLFETGITSTPREWAKETFRRCRLMDWKYYLFLYNE</sequence>
<dbReference type="EMBL" id="JBBXMP010000106">
    <property type="protein sequence ID" value="KAL0062389.1"/>
    <property type="molecule type" value="Genomic_DNA"/>
</dbReference>
<dbReference type="InterPro" id="IPR027417">
    <property type="entry name" value="P-loop_NTPase"/>
</dbReference>
<reference evidence="3 4" key="1">
    <citation type="submission" date="2024-05" db="EMBL/GenBank/DDBJ databases">
        <title>A draft genome resource for the thread blight pathogen Marasmius tenuissimus strain MS-2.</title>
        <authorList>
            <person name="Yulfo-Soto G.E."/>
            <person name="Baruah I.K."/>
            <person name="Amoako-Attah I."/>
            <person name="Bukari Y."/>
            <person name="Meinhardt L.W."/>
            <person name="Bailey B.A."/>
            <person name="Cohen S.P."/>
        </authorList>
    </citation>
    <scope>NUCLEOTIDE SEQUENCE [LARGE SCALE GENOMIC DNA]</scope>
    <source>
        <strain evidence="3 4">MS-2</strain>
    </source>
</reference>
<dbReference type="Pfam" id="PF24883">
    <property type="entry name" value="NPHP3_N"/>
    <property type="match status" value="1"/>
</dbReference>
<name>A0ABR2ZMH3_9AGAR</name>
<evidence type="ECO:0000313" key="4">
    <source>
        <dbReference type="Proteomes" id="UP001437256"/>
    </source>
</evidence>
<keyword evidence="4" id="KW-1185">Reference proteome</keyword>
<evidence type="ECO:0000256" key="1">
    <source>
        <dbReference type="ARBA" id="ARBA00022737"/>
    </source>
</evidence>
<dbReference type="Proteomes" id="UP001437256">
    <property type="component" value="Unassembled WGS sequence"/>
</dbReference>
<dbReference type="SUPFAM" id="SSF52540">
    <property type="entry name" value="P-loop containing nucleoside triphosphate hydrolases"/>
    <property type="match status" value="1"/>
</dbReference>
<comment type="caution">
    <text evidence="3">The sequence shown here is derived from an EMBL/GenBank/DDBJ whole genome shotgun (WGS) entry which is preliminary data.</text>
</comment>
<proteinExistence type="predicted"/>
<accession>A0ABR2ZMH3</accession>